<dbReference type="SMART" id="SM00448">
    <property type="entry name" value="REC"/>
    <property type="match status" value="3"/>
</dbReference>
<dbReference type="Pfam" id="PF02518">
    <property type="entry name" value="HATPase_c"/>
    <property type="match status" value="1"/>
</dbReference>
<dbReference type="InterPro" id="IPR036890">
    <property type="entry name" value="HATPase_C_sf"/>
</dbReference>
<reference evidence="18" key="1">
    <citation type="submission" date="2019-12" db="EMBL/GenBank/DDBJ databases">
        <title>Microbes associate with the intestines of laboratory mice.</title>
        <authorList>
            <person name="Navarre W."/>
            <person name="Wong E."/>
        </authorList>
    </citation>
    <scope>NUCLEOTIDE SEQUENCE</scope>
    <source>
        <strain evidence="18">NM79_F5</strain>
    </source>
</reference>
<dbReference type="PANTHER" id="PTHR45339">
    <property type="entry name" value="HYBRID SIGNAL TRANSDUCTION HISTIDINE KINASE J"/>
    <property type="match status" value="1"/>
</dbReference>
<dbReference type="Gene3D" id="3.30.450.40">
    <property type="match status" value="1"/>
</dbReference>
<evidence type="ECO:0000256" key="9">
    <source>
        <dbReference type="ARBA" id="ARBA00023012"/>
    </source>
</evidence>
<proteinExistence type="inferred from homology"/>
<dbReference type="InterPro" id="IPR003661">
    <property type="entry name" value="HisK_dim/P_dom"/>
</dbReference>
<feature type="domain" description="Response regulatory" evidence="16">
    <location>
        <begin position="956"/>
        <end position="1071"/>
    </location>
</feature>
<dbReference type="GO" id="GO:0016020">
    <property type="term" value="C:membrane"/>
    <property type="evidence" value="ECO:0007669"/>
    <property type="project" value="UniProtKB-SubCell"/>
</dbReference>
<comment type="catalytic activity">
    <reaction evidence="1">
        <text>ATP + protein L-histidine = ADP + protein N-phospho-L-histidine.</text>
        <dbReference type="EC" id="2.7.13.3"/>
    </reaction>
</comment>
<comment type="subcellular location">
    <subcellularLocation>
        <location evidence="2">Membrane</location>
    </subcellularLocation>
</comment>
<keyword evidence="9" id="KW-0902">Two-component regulatory system</keyword>
<dbReference type="SMART" id="SM00388">
    <property type="entry name" value="HisKA"/>
    <property type="match status" value="1"/>
</dbReference>
<evidence type="ECO:0000259" key="17">
    <source>
        <dbReference type="PROSITE" id="PS50885"/>
    </source>
</evidence>
<evidence type="ECO:0000256" key="7">
    <source>
        <dbReference type="ARBA" id="ARBA00022679"/>
    </source>
</evidence>
<dbReference type="InterPro" id="IPR005467">
    <property type="entry name" value="His_kinase_dom"/>
</dbReference>
<dbReference type="PROSITE" id="PS50109">
    <property type="entry name" value="HIS_KIN"/>
    <property type="match status" value="1"/>
</dbReference>
<dbReference type="GO" id="GO:0000155">
    <property type="term" value="F:phosphorelay sensor kinase activity"/>
    <property type="evidence" value="ECO:0007669"/>
    <property type="project" value="InterPro"/>
</dbReference>
<dbReference type="InterPro" id="IPR029016">
    <property type="entry name" value="GAF-like_dom_sf"/>
</dbReference>
<dbReference type="SUPFAM" id="SSF55781">
    <property type="entry name" value="GAF domain-like"/>
    <property type="match status" value="1"/>
</dbReference>
<evidence type="ECO:0000256" key="1">
    <source>
        <dbReference type="ARBA" id="ARBA00000085"/>
    </source>
</evidence>
<gene>
    <name evidence="18" type="ORF">GKZ28_17660</name>
</gene>
<keyword evidence="14" id="KW-0812">Transmembrane</keyword>
<keyword evidence="14" id="KW-1133">Transmembrane helix</keyword>
<evidence type="ECO:0000256" key="6">
    <source>
        <dbReference type="ARBA" id="ARBA00022553"/>
    </source>
</evidence>
<dbReference type="PROSITE" id="PS50110">
    <property type="entry name" value="RESPONSE_REGULATORY"/>
    <property type="match status" value="3"/>
</dbReference>
<dbReference type="SUPFAM" id="SSF47384">
    <property type="entry name" value="Homodimeric domain of signal transducing histidine kinase"/>
    <property type="match status" value="1"/>
</dbReference>
<feature type="domain" description="Response regulatory" evidence="16">
    <location>
        <begin position="1101"/>
        <end position="1218"/>
    </location>
</feature>
<organism evidence="18 19">
    <name type="scientific">Clostridium chromiireducens</name>
    <dbReference type="NCBI Taxonomy" id="225345"/>
    <lineage>
        <taxon>Bacteria</taxon>
        <taxon>Bacillati</taxon>
        <taxon>Bacillota</taxon>
        <taxon>Clostridia</taxon>
        <taxon>Eubacteriales</taxon>
        <taxon>Clostridiaceae</taxon>
        <taxon>Clostridium</taxon>
    </lineage>
</organism>
<evidence type="ECO:0000313" key="18">
    <source>
        <dbReference type="EMBL" id="MVX65511.1"/>
    </source>
</evidence>
<evidence type="ECO:0000259" key="16">
    <source>
        <dbReference type="PROSITE" id="PS50110"/>
    </source>
</evidence>
<dbReference type="Gene3D" id="1.10.287.130">
    <property type="match status" value="1"/>
</dbReference>
<keyword evidence="7" id="KW-0808">Transferase</keyword>
<comment type="function">
    <text evidence="10">May play the central regulatory role in sporulation. It may be an element of the effector pathway responsible for the activation of sporulation genes in response to nutritional stress. Spo0A may act in concert with spo0H (a sigma factor) to control the expression of some genes that are critical to the sporulation process.</text>
</comment>
<dbReference type="CDD" id="cd17546">
    <property type="entry name" value="REC_hyHK_CKI1_RcsC-like"/>
    <property type="match status" value="1"/>
</dbReference>
<dbReference type="Gene3D" id="3.30.565.10">
    <property type="entry name" value="Histidine kinase-like ATPase, C-terminal domain"/>
    <property type="match status" value="1"/>
</dbReference>
<evidence type="ECO:0000256" key="5">
    <source>
        <dbReference type="ARBA" id="ARBA00018672"/>
    </source>
</evidence>
<dbReference type="SMART" id="SM00065">
    <property type="entry name" value="GAF"/>
    <property type="match status" value="1"/>
</dbReference>
<dbReference type="EC" id="2.7.13.3" evidence="4"/>
<evidence type="ECO:0000256" key="12">
    <source>
        <dbReference type="PROSITE-ProRule" id="PRU00169"/>
    </source>
</evidence>
<feature type="modified residue" description="4-aspartylphosphate" evidence="12">
    <location>
        <position position="1005"/>
    </location>
</feature>
<accession>A0A964W3F5</accession>
<dbReference type="PANTHER" id="PTHR45339:SF1">
    <property type="entry name" value="HYBRID SIGNAL TRANSDUCTION HISTIDINE KINASE J"/>
    <property type="match status" value="1"/>
</dbReference>
<dbReference type="CDD" id="cd00082">
    <property type="entry name" value="HisKA"/>
    <property type="match status" value="1"/>
</dbReference>
<evidence type="ECO:0000256" key="2">
    <source>
        <dbReference type="ARBA" id="ARBA00004370"/>
    </source>
</evidence>
<dbReference type="CDD" id="cd16922">
    <property type="entry name" value="HATPase_EvgS-ArcB-TorS-like"/>
    <property type="match status" value="1"/>
</dbReference>
<feature type="modified residue" description="4-aspartylphosphate" evidence="12">
    <location>
        <position position="882"/>
    </location>
</feature>
<evidence type="ECO:0000256" key="10">
    <source>
        <dbReference type="ARBA" id="ARBA00024867"/>
    </source>
</evidence>
<dbReference type="SMART" id="SM00304">
    <property type="entry name" value="HAMP"/>
    <property type="match status" value="1"/>
</dbReference>
<keyword evidence="13" id="KW-0175">Coiled coil</keyword>
<dbReference type="CDD" id="cd06225">
    <property type="entry name" value="HAMP"/>
    <property type="match status" value="1"/>
</dbReference>
<dbReference type="PRINTS" id="PR00344">
    <property type="entry name" value="BCTRLSENSOR"/>
</dbReference>
<feature type="domain" description="HAMP" evidence="17">
    <location>
        <begin position="236"/>
        <end position="290"/>
    </location>
</feature>
<dbReference type="Pfam" id="PF00072">
    <property type="entry name" value="Response_reg"/>
    <property type="match status" value="3"/>
</dbReference>
<dbReference type="AlphaFoldDB" id="A0A964W3F5"/>
<dbReference type="Gene3D" id="3.40.50.2300">
    <property type="match status" value="3"/>
</dbReference>
<evidence type="ECO:0000313" key="19">
    <source>
        <dbReference type="Proteomes" id="UP000656077"/>
    </source>
</evidence>
<dbReference type="InterPro" id="IPR011006">
    <property type="entry name" value="CheY-like_superfamily"/>
</dbReference>
<dbReference type="Pfam" id="PF00512">
    <property type="entry name" value="HisKA"/>
    <property type="match status" value="1"/>
</dbReference>
<dbReference type="CDD" id="cd00156">
    <property type="entry name" value="REC"/>
    <property type="match status" value="1"/>
</dbReference>
<dbReference type="SUPFAM" id="SSF158472">
    <property type="entry name" value="HAMP domain-like"/>
    <property type="match status" value="1"/>
</dbReference>
<dbReference type="InterPro" id="IPR003594">
    <property type="entry name" value="HATPase_dom"/>
</dbReference>
<dbReference type="InterPro" id="IPR004358">
    <property type="entry name" value="Sig_transdc_His_kin-like_C"/>
</dbReference>
<feature type="transmembrane region" description="Helical" evidence="14">
    <location>
        <begin position="33"/>
        <end position="53"/>
    </location>
</feature>
<evidence type="ECO:0000256" key="11">
    <source>
        <dbReference type="ARBA" id="ARBA00074306"/>
    </source>
</evidence>
<dbReference type="Pfam" id="PF00672">
    <property type="entry name" value="HAMP"/>
    <property type="match status" value="1"/>
</dbReference>
<name>A0A964W3F5_9CLOT</name>
<dbReference type="CDD" id="cd19410">
    <property type="entry name" value="HK9-like_sensor"/>
    <property type="match status" value="1"/>
</dbReference>
<keyword evidence="8" id="KW-0418">Kinase</keyword>
<dbReference type="Gene3D" id="6.10.340.10">
    <property type="match status" value="1"/>
</dbReference>
<feature type="coiled-coil region" evidence="13">
    <location>
        <begin position="460"/>
        <end position="550"/>
    </location>
</feature>
<dbReference type="PROSITE" id="PS50885">
    <property type="entry name" value="HAMP"/>
    <property type="match status" value="1"/>
</dbReference>
<evidence type="ECO:0000256" key="14">
    <source>
        <dbReference type="SAM" id="Phobius"/>
    </source>
</evidence>
<dbReference type="InterPro" id="IPR003018">
    <property type="entry name" value="GAF"/>
</dbReference>
<dbReference type="Pfam" id="PF13185">
    <property type="entry name" value="GAF_2"/>
    <property type="match status" value="1"/>
</dbReference>
<evidence type="ECO:0000256" key="3">
    <source>
        <dbReference type="ARBA" id="ARBA00006402"/>
    </source>
</evidence>
<dbReference type="FunFam" id="3.30.565.10:FF:000010">
    <property type="entry name" value="Sensor histidine kinase RcsC"/>
    <property type="match status" value="1"/>
</dbReference>
<evidence type="ECO:0000256" key="8">
    <source>
        <dbReference type="ARBA" id="ARBA00022777"/>
    </source>
</evidence>
<dbReference type="EMBL" id="WSRQ01000033">
    <property type="protein sequence ID" value="MVX65511.1"/>
    <property type="molecule type" value="Genomic_DNA"/>
</dbReference>
<keyword evidence="6 12" id="KW-0597">Phosphoprotein</keyword>
<evidence type="ECO:0000256" key="13">
    <source>
        <dbReference type="SAM" id="Coils"/>
    </source>
</evidence>
<comment type="caution">
    <text evidence="18">The sequence shown here is derived from an EMBL/GenBank/DDBJ whole genome shotgun (WGS) entry which is preliminary data.</text>
</comment>
<dbReference type="InterPro" id="IPR003660">
    <property type="entry name" value="HAMP_dom"/>
</dbReference>
<sequence length="1220" mass="139028">MAARIKMRSAIIKITHKEGEILSMKKLMIGQKMFLGFGIVILIMLAVIGNSYMNFIKESEAVEWSVHTYEVIQESDELLNSLVSMETGARGYVITGDKSFLEPFNQGENLYNQHYNKLKELTEDNPDQQQRLSILDKQYREWLNWENTKIITNRQKVTEGQSELQEIITIVQSGEGKTMMDNMRLVLGEINSEEKRLLQNRNTNLVIMENETKTIMLAGGITATVVAAIIASLVVRMILKPVKVVTNTFKEIAEENVNLEARLEINSKDELGDMAKYFNIFMTKLKKLIVENRNQSWLSAGRAELSEEVRGIQDISELSLQIISYICRYVDAQIGRIYILTDKNTYKLHGGYADKTDGELLDEFHCGEGLVGQSALEKKSILIKNVPENYMKITSGVGEAIPRNILVIPCIHHNEVECIIELGAFNEFTDVQLKFIEQVNENIAISINSTKAQLKMKELLNKTLVQAEELQVQQEELRQNNEELEEQATILKHSEINLQTQQEELKVSNEELQEQAQELEIQKRVISENNENLRKANSEINKKAEDLKLANKYKSEFLANMSHELRTPLNSILVLSQLLENNKDSEILTDKQREYARTIHTSGENLLRLINDILDLSKVEAGKMDINFEEVYLAELAEDIKRLFNPISLQKGLAFEVRIEEGIPEKIVSDKQRLQQIISNLLANAFKFTSEGSIVMNIYRTKEHDIEYFDIKGEAGNLISIEVTDTGIGIPEDKQKLIFEEFKQVDGTISRKFGGTGLGLSISKEFANLLGGTIYLKSKEGMGSTFILVISSYDDSSIDLKQLKGESYINKETNTPVNREINYEEIKRESERLILIIEDDKQFLSVLSELAEKKGYKVLAVNNGREGIELAEGYKPDAILLDIGLPDISGWMVADKLKSMEVTMNIPIHVISGRDDMDSFERQKNLVELIKKPVNLEEIDNLFNNIEANMPKKLKKLLIIDKNREEVNSIYNNLSQKGFEVTILDSGLQASNLIKTEQFDCLILDLKLKDMTGIELLEKLEEESVIKFPILIHTEEDITQDDEAKLKKYVDSIIIKGKRSIDRLIDEASLFFNDVDSKLEDKKIQDISYNHERESSLANKKVLIIDDDMRNVFSLSNALEEKGISTIVGRNGAEGIEKLHENLDTDLIIMDVMMPEMDGYTAMKKIRKDVKFQNVPIIAITAKAMKDDRQKCIEAGANDYLTKPIEIDRLISLLRVWLYK</sequence>
<keyword evidence="14" id="KW-0472">Membrane</keyword>
<dbReference type="InterPro" id="IPR001789">
    <property type="entry name" value="Sig_transdc_resp-reg_receiver"/>
</dbReference>
<dbReference type="SUPFAM" id="SSF52172">
    <property type="entry name" value="CheY-like"/>
    <property type="match status" value="3"/>
</dbReference>
<evidence type="ECO:0000256" key="4">
    <source>
        <dbReference type="ARBA" id="ARBA00012438"/>
    </source>
</evidence>
<dbReference type="InterPro" id="IPR036097">
    <property type="entry name" value="HisK_dim/P_sf"/>
</dbReference>
<dbReference type="SUPFAM" id="SSF55874">
    <property type="entry name" value="ATPase domain of HSP90 chaperone/DNA topoisomerase II/histidine kinase"/>
    <property type="match status" value="1"/>
</dbReference>
<comment type="similarity">
    <text evidence="3">In the N-terminal section; belongs to the phytochrome family.</text>
</comment>
<dbReference type="InterPro" id="IPR007891">
    <property type="entry name" value="CHASE3"/>
</dbReference>
<feature type="domain" description="Histidine kinase" evidence="15">
    <location>
        <begin position="560"/>
        <end position="794"/>
    </location>
</feature>
<dbReference type="Proteomes" id="UP000656077">
    <property type="component" value="Unassembled WGS sequence"/>
</dbReference>
<dbReference type="SMART" id="SM00387">
    <property type="entry name" value="HATPase_c"/>
    <property type="match status" value="1"/>
</dbReference>
<feature type="modified residue" description="4-aspartylphosphate" evidence="12">
    <location>
        <position position="1151"/>
    </location>
</feature>
<feature type="domain" description="Response regulatory" evidence="16">
    <location>
        <begin position="833"/>
        <end position="947"/>
    </location>
</feature>
<protein>
    <recommendedName>
        <fullName evidence="11">Circadian input-output histidine kinase CikA</fullName>
        <ecNumber evidence="4">2.7.13.3</ecNumber>
    </recommendedName>
    <alternativeName>
        <fullName evidence="5">Stage 0 sporulation protein A homolog</fullName>
    </alternativeName>
</protein>
<evidence type="ECO:0000259" key="15">
    <source>
        <dbReference type="PROSITE" id="PS50109"/>
    </source>
</evidence>
<dbReference type="Pfam" id="PF05227">
    <property type="entry name" value="CHASE3"/>
    <property type="match status" value="1"/>
</dbReference>